<proteinExistence type="predicted"/>
<feature type="signal peptide" evidence="1">
    <location>
        <begin position="1"/>
        <end position="25"/>
    </location>
</feature>
<reference evidence="2 3" key="2">
    <citation type="journal article" date="2011" name="ISME J.">
        <title>RNA-seq reveals cooperative metabolic interactions between two termite-gut spirochete species in co-culture.</title>
        <authorList>
            <person name="Rosenthal A.Z."/>
            <person name="Matson E.G."/>
            <person name="Eldar A."/>
            <person name="Leadbetter J.R."/>
        </authorList>
    </citation>
    <scope>NUCLEOTIDE SEQUENCE [LARGE SCALE GENOMIC DNA]</scope>
    <source>
        <strain evidence="3">ATCC BAA-887 / DSM 12427 / ZAS-2</strain>
    </source>
</reference>
<keyword evidence="3" id="KW-1185">Reference proteome</keyword>
<dbReference type="RefSeq" id="WP_015707903.1">
    <property type="nucleotide sequence ID" value="NC_015578.1"/>
</dbReference>
<evidence type="ECO:0000256" key="1">
    <source>
        <dbReference type="SAM" id="SignalP"/>
    </source>
</evidence>
<dbReference type="HOGENOM" id="CLU_521694_0_0_12"/>
<name>F5YI06_TREPZ</name>
<evidence type="ECO:0000313" key="2">
    <source>
        <dbReference type="EMBL" id="AEF83722.1"/>
    </source>
</evidence>
<protein>
    <submittedName>
        <fullName evidence="2">GLUG domain protein</fullName>
    </submittedName>
</protein>
<dbReference type="AlphaFoldDB" id="F5YI06"/>
<dbReference type="Gene3D" id="2.160.20.110">
    <property type="match status" value="2"/>
</dbReference>
<feature type="chain" id="PRO_5003329722" evidence="1">
    <location>
        <begin position="26"/>
        <end position="641"/>
    </location>
</feature>
<dbReference type="OrthoDB" id="9807519at2"/>
<dbReference type="EMBL" id="CP001843">
    <property type="protein sequence ID" value="AEF83722.1"/>
    <property type="molecule type" value="Genomic_DNA"/>
</dbReference>
<evidence type="ECO:0000313" key="3">
    <source>
        <dbReference type="Proteomes" id="UP000009223"/>
    </source>
</evidence>
<gene>
    <name evidence="2" type="ordered locus">TREPR_2299</name>
</gene>
<reference evidence="3" key="1">
    <citation type="submission" date="2009-12" db="EMBL/GenBank/DDBJ databases">
        <title>Complete sequence of Treponema primitia strain ZAS-2.</title>
        <authorList>
            <person name="Tetu S.G."/>
            <person name="Matson E."/>
            <person name="Ren Q."/>
            <person name="Seshadri R."/>
            <person name="Elbourne L."/>
            <person name="Hassan K.A."/>
            <person name="Durkin A."/>
            <person name="Radune D."/>
            <person name="Mohamoud Y."/>
            <person name="Shay R."/>
            <person name="Jin S."/>
            <person name="Zhang X."/>
            <person name="Lucey K."/>
            <person name="Ballor N.R."/>
            <person name="Ottesen E."/>
            <person name="Rosenthal R."/>
            <person name="Allen A."/>
            <person name="Leadbetter J.R."/>
            <person name="Paulsen I.T."/>
        </authorList>
    </citation>
    <scope>NUCLEOTIDE SEQUENCE [LARGE SCALE GENOMIC DNA]</scope>
    <source>
        <strain evidence="3">ATCC BAA-887 / DSM 12427 / ZAS-2</strain>
    </source>
</reference>
<dbReference type="STRING" id="545694.TREPR_2299"/>
<keyword evidence="1" id="KW-0732">Signal</keyword>
<dbReference type="PROSITE" id="PS51257">
    <property type="entry name" value="PROKAR_LIPOPROTEIN"/>
    <property type="match status" value="1"/>
</dbReference>
<accession>F5YI06</accession>
<dbReference type="Proteomes" id="UP000009223">
    <property type="component" value="Chromosome"/>
</dbReference>
<dbReference type="KEGG" id="tpi:TREPR_2299"/>
<organism evidence="2 3">
    <name type="scientific">Treponema primitia (strain ATCC BAA-887 / DSM 12427 / ZAS-2)</name>
    <dbReference type="NCBI Taxonomy" id="545694"/>
    <lineage>
        <taxon>Bacteria</taxon>
        <taxon>Pseudomonadati</taxon>
        <taxon>Spirochaetota</taxon>
        <taxon>Spirochaetia</taxon>
        <taxon>Spirochaetales</taxon>
        <taxon>Treponemataceae</taxon>
        <taxon>Treponema</taxon>
    </lineage>
</organism>
<sequence length="641" mass="66093">MKNLCRFIVMTLMVALVAISCDLPAAPESARKEPPIEKGKGRITIILSGTAIAPETAGRAASRAVAWAGDPTIPLYYKLTFTHIGDADHPAIGSYTRTLGAVSSETVTLEEGPWSITAAAYLNDTYALSDLVGNSTTPKLVTIVQGENPAASIPMTVDYDYEAGLGTYFIHNEAELRRIGAATNGLLMAQTKTYRLVNDITLTAPWTPLGDGTTPFGAKFYGTTDGTSSVKHSITFSNATAGGFTSYDGQYLGFFGRTSTAEIHDLTLVYPEGALGTKTTAKALGFNPSAITTQYVGGLVGLAENTTIEGVIVSGVINVSNANTSNNISALNVGGVVGEQQVSAAPKTLSKSAFSGDISGKLVGTSTFVLNVGGIAGGLISSGGVLSTVSASFASGAVRADGVGTGWGIANAGGIVGLAQGTANDPIENCYVSADIRAFGYAETRAGGIAGNSSQAISNTYARGTVIANGDAGGVPYRNYAGGIAGYISGGTVDYSVALQTTIGDDHPTGSNVTANIRAIVGLDSGATGFVTTGAYNYAASDISFFRLAGTADIYKDGYPTYVRTGFETETNKNNYFTVAAPTPVSPDGALTVAPWDFTTTTGDWQYLGTAYLYPVLSWETAAHTLDGILPTGSYGITIEW</sequence>